<protein>
    <recommendedName>
        <fullName evidence="3">Reverse transcriptase domain-containing protein</fullName>
    </recommendedName>
</protein>
<evidence type="ECO:0000313" key="1">
    <source>
        <dbReference type="EMBL" id="PLW25016.1"/>
    </source>
</evidence>
<comment type="caution">
    <text evidence="1">The sequence shown here is derived from an EMBL/GenBank/DDBJ whole genome shotgun (WGS) entry which is preliminary data.</text>
</comment>
<dbReference type="PANTHER" id="PTHR33481">
    <property type="entry name" value="REVERSE TRANSCRIPTASE"/>
    <property type="match status" value="1"/>
</dbReference>
<reference evidence="1 2" key="1">
    <citation type="submission" date="2017-11" db="EMBL/GenBank/DDBJ databases">
        <title>De novo assembly and phasing of dikaryotic genomes from two isolates of Puccinia coronata f. sp. avenae, the causal agent of oat crown rust.</title>
        <authorList>
            <person name="Miller M.E."/>
            <person name="Zhang Y."/>
            <person name="Omidvar V."/>
            <person name="Sperschneider J."/>
            <person name="Schwessinger B."/>
            <person name="Raley C."/>
            <person name="Palmer J.M."/>
            <person name="Garnica D."/>
            <person name="Upadhyaya N."/>
            <person name="Rathjen J."/>
            <person name="Taylor J.M."/>
            <person name="Park R.F."/>
            <person name="Dodds P.N."/>
            <person name="Hirsch C.D."/>
            <person name="Kianian S.F."/>
            <person name="Figueroa M."/>
        </authorList>
    </citation>
    <scope>NUCLEOTIDE SEQUENCE [LARGE SCALE GENOMIC DNA]</scope>
    <source>
        <strain evidence="1">12SD80</strain>
    </source>
</reference>
<name>A0A2N5THN4_9BASI</name>
<proteinExistence type="predicted"/>
<sequence length="181" mass="20141">MTENGFPPYLVDWIQSYLSCRAVKISDGAATEPSFTPIQVGIPQAANELQRQANRSGMNFDISKTELFHFPSNRTPVPDTTPSVQVGEHTVENSTKIRWVGIFFDRSMRAGYHIETRATKARKALYRIAPLLKNSAPKQHHALSRHLLFLHSPSALKCSRVHTSTMMNKPPSGSASVQLPS</sequence>
<dbReference type="AlphaFoldDB" id="A0A2N5THN4"/>
<evidence type="ECO:0000313" key="2">
    <source>
        <dbReference type="Proteomes" id="UP000235392"/>
    </source>
</evidence>
<dbReference type="Proteomes" id="UP000235392">
    <property type="component" value="Unassembled WGS sequence"/>
</dbReference>
<accession>A0A2N5THN4</accession>
<evidence type="ECO:0008006" key="3">
    <source>
        <dbReference type="Google" id="ProtNLM"/>
    </source>
</evidence>
<organism evidence="1 2">
    <name type="scientific">Puccinia coronata f. sp. avenae</name>
    <dbReference type="NCBI Taxonomy" id="200324"/>
    <lineage>
        <taxon>Eukaryota</taxon>
        <taxon>Fungi</taxon>
        <taxon>Dikarya</taxon>
        <taxon>Basidiomycota</taxon>
        <taxon>Pucciniomycotina</taxon>
        <taxon>Pucciniomycetes</taxon>
        <taxon>Pucciniales</taxon>
        <taxon>Pucciniaceae</taxon>
        <taxon>Puccinia</taxon>
    </lineage>
</organism>
<gene>
    <name evidence="1" type="ORF">PCASD_24242</name>
</gene>
<dbReference type="PANTHER" id="PTHR33481:SF1">
    <property type="entry name" value="ENDONUCLEASE_EXONUCLEASE_PHOSPHATASE DOMAIN-CONTAINING PROTEIN-RELATED"/>
    <property type="match status" value="1"/>
</dbReference>
<dbReference type="EMBL" id="PGCI01000577">
    <property type="protein sequence ID" value="PLW25016.1"/>
    <property type="molecule type" value="Genomic_DNA"/>
</dbReference>